<sequence>MLIEGVVAESCHVEVLAELWAKGLPVTIEVAIFAGVAIAEEGLTRVVQEPVERGGGIEAGRERGSGGVGQGRAILQGRRRKGYRRTDDARGQLQGRQRREYALKEQRLEEAGGRPEEVSVGLVRRRETPHQRRTDIRDISKAVVGRAVNLLIKLGVGRRARQRHTEVWSSYHFRAGTKLVNKGEEMRRGGPQELVRVGGLGLEYPGKRVERFIERYEAAGDNEDADLARQIINFVTDEEDAMDIEDLSGYRSQDWEILKREMISCWGGKDMRHKIEFPGVVEQQATKDLLYRGLQADLADLVVRRLDAAGQIQRVGGALVLPSLNLMREAAYKELELRGMRKRPDKKREAVAEDFAAKLRSQESMEGVEYTGKKRAPEVPAGGVEELIRQLAEVRVEMATLEANKVAAGPSRVYSGPMECFYCGGGHPKTVGPALAANTESGKVRSVGREYYLKNGRKVEAAAVARMVGTGKGIEVNMAVKQPLAERMEVDKKPAEFQEESVQQKECRRVAAKAMDTVNGGVTLSMRELITVSPMIAQEAARMIREFGKPAVNKGELGQEEGKLSVFATEGRGASWTALVDSGSMINIMPKTVAWIIPILGIIRCHKTKVVGIMAGVEVTVGGVVRELSFIVADITKAVLGRPFLYAFQAGLEYSALGDELMRITDEDGRQVVIGICDKESGDWPETPNKLEKLAGLVPTARCELAVEEPEGREAKLSSSVYASREGDSRITTLSCATIVSEKEAFCFSFVSGAAKMGGQVMGGKYKPKEVMPLALNPPLKKPALLRREGGYHRIAYQRITEDIVSLEVSVGLVRRRETPHQRRTDIRDISKAVVGRAVGQGLSRRARQRHTEVRSSYHFRAGTKANSTLIRSDGPGEDTDCDQCLRPVTVVGVVGQLPGLFEETFQYRWDRDTNLAKIQIDAKYLAKKLEMWKTRLRIRFILRVQSLRLLPLDSNVGIVLTKEEGDSRIGLVSINCDIDEEGARGFREDDWVMTIKEGKSGREFPESMAVSDLIKNIKNKDLRMMGPKIKTETGEKISYSEAVAFVAKDIELIVHTNIMKKRYPEKQVFYTPRKLPKKKEKNSGAEREITSKLHKAEENKIINYLPEGNKDDVDPQEENSQDLDPVFFDTIQRYFIINFCNNLKSLDRAKKPQGGMETYFETKYDIHSVNIYTWRDLMFRALNCLVIASPIINGLGEKIDQFEILARSVKQFASSFDQFSTSPSLRSFNVVVNELNRLLEFLRGDKALEKLAYENDEDTKIIGRILIKYTSIPKEFDNPKQFPGLWLFVYYVTELLLTDPNLKFREIYGKEITEDALVEKLEFLRNYLSLSQQVDKLLPNLSFTKLKDKKEVWERLANDEGVRFFYAYLNQLRQLEKDIKEQKSHTQKHINNYQNCPIPHKKYTHEKSVSIKIGYWIDTITVSTLMDEILYVGSELAEEAHNTHWPNIDKAIMIKQNLNDL</sequence>
<accession>A0AAV0AR76</accession>
<gene>
    <name evidence="1" type="ORF">PPACK8108_LOCUS6386</name>
</gene>
<dbReference type="EMBL" id="CALTRL010001217">
    <property type="protein sequence ID" value="CAH7671592.1"/>
    <property type="molecule type" value="Genomic_DNA"/>
</dbReference>
<proteinExistence type="predicted"/>
<evidence type="ECO:0000313" key="1">
    <source>
        <dbReference type="EMBL" id="CAH7671592.1"/>
    </source>
</evidence>
<comment type="caution">
    <text evidence="1">The sequence shown here is derived from an EMBL/GenBank/DDBJ whole genome shotgun (WGS) entry which is preliminary data.</text>
</comment>
<evidence type="ECO:0008006" key="3">
    <source>
        <dbReference type="Google" id="ProtNLM"/>
    </source>
</evidence>
<name>A0AAV0AR76_PHAPC</name>
<keyword evidence="2" id="KW-1185">Reference proteome</keyword>
<protein>
    <recommendedName>
        <fullName evidence="3">Peptidase A2 domain-containing protein</fullName>
    </recommendedName>
</protein>
<organism evidence="1 2">
    <name type="scientific">Phakopsora pachyrhizi</name>
    <name type="common">Asian soybean rust disease fungus</name>
    <dbReference type="NCBI Taxonomy" id="170000"/>
    <lineage>
        <taxon>Eukaryota</taxon>
        <taxon>Fungi</taxon>
        <taxon>Dikarya</taxon>
        <taxon>Basidiomycota</taxon>
        <taxon>Pucciniomycotina</taxon>
        <taxon>Pucciniomycetes</taxon>
        <taxon>Pucciniales</taxon>
        <taxon>Phakopsoraceae</taxon>
        <taxon>Phakopsora</taxon>
    </lineage>
</organism>
<reference evidence="1" key="1">
    <citation type="submission" date="2022-06" db="EMBL/GenBank/DDBJ databases">
        <authorList>
            <consortium name="SYNGENTA / RWTH Aachen University"/>
        </authorList>
    </citation>
    <scope>NUCLEOTIDE SEQUENCE</scope>
</reference>
<evidence type="ECO:0000313" key="2">
    <source>
        <dbReference type="Proteomes" id="UP001153365"/>
    </source>
</evidence>
<dbReference type="Proteomes" id="UP001153365">
    <property type="component" value="Unassembled WGS sequence"/>
</dbReference>